<keyword evidence="1" id="KW-0687">Ribonucleoprotein</keyword>
<evidence type="ECO:0000313" key="2">
    <source>
        <dbReference type="Proteomes" id="UP000243423"/>
    </source>
</evidence>
<accession>F2HIF5</accession>
<geneLocation type="nucleomorph" evidence="1"/>
<keyword evidence="1" id="KW-0542">Nucleomorph</keyword>
<name>F2HIF5_9CRYP</name>
<dbReference type="InterPro" id="IPR038562">
    <property type="entry name" value="Ribosomal_eL34_C_sf"/>
</dbReference>
<evidence type="ECO:0000313" key="1">
    <source>
        <dbReference type="EMBL" id="AEA39079.1"/>
    </source>
</evidence>
<gene>
    <name evidence="1" type="primary">rpl34</name>
    <name evidence="1" type="ORF">CPARA_3gp421</name>
</gene>
<dbReference type="RefSeq" id="XP_003239977.1">
    <property type="nucleotide sequence ID" value="XM_003239929.1"/>
</dbReference>
<dbReference type="GO" id="GO:0005840">
    <property type="term" value="C:ribosome"/>
    <property type="evidence" value="ECO:0007669"/>
    <property type="project" value="UniProtKB-KW"/>
</dbReference>
<keyword evidence="1" id="KW-0689">Ribosomal protein</keyword>
<dbReference type="GeneID" id="10447336"/>
<proteinExistence type="predicted"/>
<dbReference type="EMBL" id="CP002174">
    <property type="protein sequence ID" value="AEA39079.1"/>
    <property type="molecule type" value="Genomic_DNA"/>
</dbReference>
<sequence>MIDSRIYNKKKKYNQIKKTPGKRLTARYNTRNCNNDKKISRKYGNCILSKNLKERIVKCFLIQEQMIIKKLSIYKPVRFD</sequence>
<organism evidence="1 2">
    <name type="scientific">Cryptomonas paramaecium</name>
    <dbReference type="NCBI Taxonomy" id="2898"/>
    <lineage>
        <taxon>Eukaryota</taxon>
        <taxon>Cryptophyceae</taxon>
        <taxon>Cryptomonadales</taxon>
        <taxon>Cryptomonadaceae</taxon>
        <taxon>Cryptomonas</taxon>
    </lineage>
</organism>
<dbReference type="AlphaFoldDB" id="F2HIF5"/>
<reference evidence="1 2" key="1">
    <citation type="journal article" date="2011" name="Genome Biol. Evol.">
        <title>Complete nucleomorph genome sequence of the nonphotosynthetic alga Cryptomonas paramecium reveals a core nucleomorph gene set.</title>
        <authorList>
            <person name="Tanifuji G."/>
            <person name="Onodera N.T."/>
            <person name="Wheeler T.J."/>
            <person name="Dlutek M."/>
            <person name="Donaher N."/>
            <person name="Archibald J.M."/>
        </authorList>
    </citation>
    <scope>NUCLEOTIDE SEQUENCE [LARGE SCALE GENOMIC DNA]</scope>
    <source>
        <strain evidence="1 2">CCAP977/2A</strain>
    </source>
</reference>
<protein>
    <submittedName>
        <fullName evidence="1">60S ribosomal protein L34</fullName>
    </submittedName>
</protein>
<dbReference type="Proteomes" id="UP000243423">
    <property type="component" value="Nucleomorph 3"/>
</dbReference>
<dbReference type="Gene3D" id="6.20.340.10">
    <property type="match status" value="1"/>
</dbReference>